<dbReference type="Proteomes" id="UP000240009">
    <property type="component" value="Unassembled WGS sequence"/>
</dbReference>
<dbReference type="InterPro" id="IPR011463">
    <property type="entry name" value="DUF1569"/>
</dbReference>
<organism evidence="1 2">
    <name type="scientific">Blastopirellula marina</name>
    <dbReference type="NCBI Taxonomy" id="124"/>
    <lineage>
        <taxon>Bacteria</taxon>
        <taxon>Pseudomonadati</taxon>
        <taxon>Planctomycetota</taxon>
        <taxon>Planctomycetia</taxon>
        <taxon>Pirellulales</taxon>
        <taxon>Pirellulaceae</taxon>
        <taxon>Blastopirellula</taxon>
    </lineage>
</organism>
<protein>
    <recommendedName>
        <fullName evidence="3">DUF1569 domain-containing protein</fullName>
    </recommendedName>
</protein>
<dbReference type="SUPFAM" id="SSF109854">
    <property type="entry name" value="DinB/YfiT-like putative metalloenzymes"/>
    <property type="match status" value="1"/>
</dbReference>
<dbReference type="Pfam" id="PF07606">
    <property type="entry name" value="DUF1569"/>
    <property type="match status" value="1"/>
</dbReference>
<dbReference type="InterPro" id="IPR034660">
    <property type="entry name" value="DinB/YfiT-like"/>
</dbReference>
<evidence type="ECO:0008006" key="3">
    <source>
        <dbReference type="Google" id="ProtNLM"/>
    </source>
</evidence>
<sequence>MRSEPHFAFAIQRHPALCLKGRYVCDPTTGPAYLRCVMSFHRNGASDKLSRRELHFENFEDVLGEARSLSRVGYHRVSKWSLGQICDHLSRFMDASLDGFPPAPFYAAIVRPIARMMYLGKILRNEQMPARLPTLKEFTPGEWAEDPKAIPQLEAAIARITDPNAQFVPSPLFGSLTNDQWRKVHLWHCQHHLEFLIPAAKDATA</sequence>
<dbReference type="AlphaFoldDB" id="A0A2S8G2N6"/>
<evidence type="ECO:0000313" key="1">
    <source>
        <dbReference type="EMBL" id="PQO38706.1"/>
    </source>
</evidence>
<reference evidence="1 2" key="1">
    <citation type="submission" date="2018-02" db="EMBL/GenBank/DDBJ databases">
        <title>Comparative genomes isolates from brazilian mangrove.</title>
        <authorList>
            <person name="Araujo J.E."/>
            <person name="Taketani R.G."/>
            <person name="Silva M.C.P."/>
            <person name="Loureco M.V."/>
            <person name="Andreote F.D."/>
        </authorList>
    </citation>
    <scope>NUCLEOTIDE SEQUENCE [LARGE SCALE GENOMIC DNA]</scope>
    <source>
        <strain evidence="1 2">HEX-2 MGV</strain>
    </source>
</reference>
<dbReference type="EMBL" id="PUIA01000016">
    <property type="protein sequence ID" value="PQO38706.1"/>
    <property type="molecule type" value="Genomic_DNA"/>
</dbReference>
<evidence type="ECO:0000313" key="2">
    <source>
        <dbReference type="Proteomes" id="UP000240009"/>
    </source>
</evidence>
<gene>
    <name evidence="1" type="ORF">C5Y96_02150</name>
</gene>
<accession>A0A2S8G2N6</accession>
<proteinExistence type="predicted"/>
<name>A0A2S8G2N6_9BACT</name>
<comment type="caution">
    <text evidence="1">The sequence shown here is derived from an EMBL/GenBank/DDBJ whole genome shotgun (WGS) entry which is preliminary data.</text>
</comment>
<dbReference type="Gene3D" id="1.20.120.450">
    <property type="entry name" value="dinb family like domain"/>
    <property type="match status" value="1"/>
</dbReference>